<dbReference type="OrthoDB" id="196547at2759"/>
<evidence type="ECO:0000256" key="1">
    <source>
        <dbReference type="SAM" id="Phobius"/>
    </source>
</evidence>
<dbReference type="PROSITE" id="PS50132">
    <property type="entry name" value="RGS"/>
    <property type="match status" value="1"/>
</dbReference>
<feature type="domain" description="RGS" evidence="2">
    <location>
        <begin position="313"/>
        <end position="371"/>
    </location>
</feature>
<organism evidence="3 4">
    <name type="scientific">Funneliformis geosporum</name>
    <dbReference type="NCBI Taxonomy" id="1117311"/>
    <lineage>
        <taxon>Eukaryota</taxon>
        <taxon>Fungi</taxon>
        <taxon>Fungi incertae sedis</taxon>
        <taxon>Mucoromycota</taxon>
        <taxon>Glomeromycotina</taxon>
        <taxon>Glomeromycetes</taxon>
        <taxon>Glomerales</taxon>
        <taxon>Glomeraceae</taxon>
        <taxon>Funneliformis</taxon>
    </lineage>
</organism>
<evidence type="ECO:0000259" key="2">
    <source>
        <dbReference type="PROSITE" id="PS50132"/>
    </source>
</evidence>
<reference evidence="3" key="1">
    <citation type="submission" date="2022-08" db="EMBL/GenBank/DDBJ databases">
        <authorList>
            <person name="Kallberg Y."/>
            <person name="Tangrot J."/>
            <person name="Rosling A."/>
        </authorList>
    </citation>
    <scope>NUCLEOTIDE SEQUENCE</scope>
    <source>
        <strain evidence="3">Wild A</strain>
    </source>
</reference>
<gene>
    <name evidence="3" type="ORF">FWILDA_LOCUS7574</name>
</gene>
<dbReference type="InterPro" id="IPR036305">
    <property type="entry name" value="RGS_sf"/>
</dbReference>
<keyword evidence="1" id="KW-1133">Transmembrane helix</keyword>
<comment type="caution">
    <text evidence="3">The sequence shown here is derived from an EMBL/GenBank/DDBJ whole genome shotgun (WGS) entry which is preliminary data.</text>
</comment>
<feature type="transmembrane region" description="Helical" evidence="1">
    <location>
        <begin position="81"/>
        <end position="103"/>
    </location>
</feature>
<dbReference type="Proteomes" id="UP001153678">
    <property type="component" value="Unassembled WGS sequence"/>
</dbReference>
<dbReference type="AlphaFoldDB" id="A0A9W4SP21"/>
<feature type="transmembrane region" description="Helical" evidence="1">
    <location>
        <begin position="38"/>
        <end position="61"/>
    </location>
</feature>
<name>A0A9W4SP21_9GLOM</name>
<dbReference type="EMBL" id="CAMKVN010001502">
    <property type="protein sequence ID" value="CAI2176421.1"/>
    <property type="molecule type" value="Genomic_DNA"/>
</dbReference>
<keyword evidence="4" id="KW-1185">Reference proteome</keyword>
<evidence type="ECO:0000313" key="3">
    <source>
        <dbReference type="EMBL" id="CAI2176421.1"/>
    </source>
</evidence>
<accession>A0A9W4SP21</accession>
<dbReference type="Gene3D" id="1.10.167.10">
    <property type="entry name" value="Regulator of G-protein Signalling 4, domain 2"/>
    <property type="match status" value="1"/>
</dbReference>
<proteinExistence type="predicted"/>
<dbReference type="SUPFAM" id="SSF48097">
    <property type="entry name" value="Regulator of G-protein signaling, RGS"/>
    <property type="match status" value="1"/>
</dbReference>
<sequence>MPNSPMSPTFTLRERLDFPGAQLLNRLKKFRHFTTDKWLTRWILLPTMGFAFILALIVQIITPDLSLSSLKTDCKIGLQSIPVFILIGAFLVILCPILFFLLYDLRDAYGLRNELLVTLFNGMLAYAGYFVFELILPRWRNYFGSLMFAWITFILCHTFSITMPVIRSFKDPSDSISNSRSNKRDNNNLEEGKFNRYALFEKVLADSELFEHYKICTAACFCTELIIFLQEYQFLKMLVAHCCTPSSKGIVPPSTPKLHITETGHVSFLENIPAPLTSPSLITTPCTKSIVETVSAASWIPFPHELRVDYDTFFETFFDTDSDLAINFPGNLLNSVKNMITNEKYDLNMYEQAREEVLTLLYRNTFDRFLKICEPELKKRGL</sequence>
<feature type="transmembrane region" description="Helical" evidence="1">
    <location>
        <begin position="142"/>
        <end position="166"/>
    </location>
</feature>
<dbReference type="InterPro" id="IPR044926">
    <property type="entry name" value="RGS_subdomain_2"/>
</dbReference>
<keyword evidence="1" id="KW-0472">Membrane</keyword>
<keyword evidence="1" id="KW-0812">Transmembrane</keyword>
<dbReference type="InterPro" id="IPR016137">
    <property type="entry name" value="RGS"/>
</dbReference>
<evidence type="ECO:0000313" key="4">
    <source>
        <dbReference type="Proteomes" id="UP001153678"/>
    </source>
</evidence>
<feature type="transmembrane region" description="Helical" evidence="1">
    <location>
        <begin position="115"/>
        <end position="136"/>
    </location>
</feature>
<protein>
    <submittedName>
        <fullName evidence="3">2071_t:CDS:1</fullName>
    </submittedName>
</protein>